<dbReference type="Pfam" id="PF02656">
    <property type="entry name" value="DUF202"/>
    <property type="match status" value="1"/>
</dbReference>
<dbReference type="GO" id="GO:0012505">
    <property type="term" value="C:endomembrane system"/>
    <property type="evidence" value="ECO:0007669"/>
    <property type="project" value="UniProtKB-SubCell"/>
</dbReference>
<keyword evidence="3 5" id="KW-1133">Transmembrane helix</keyword>
<evidence type="ECO:0000313" key="7">
    <source>
        <dbReference type="EMBL" id="MBB5131139.1"/>
    </source>
</evidence>
<feature type="domain" description="DUF202" evidence="6">
    <location>
        <begin position="7"/>
        <end position="73"/>
    </location>
</feature>
<evidence type="ECO:0000256" key="5">
    <source>
        <dbReference type="SAM" id="Phobius"/>
    </source>
</evidence>
<name>A0A840NWF2_9ACTN</name>
<dbReference type="RefSeq" id="WP_185047989.1">
    <property type="nucleotide sequence ID" value="NZ_BAABIX010000044.1"/>
</dbReference>
<organism evidence="7 8">
    <name type="scientific">Thermocatellispora tengchongensis</name>
    <dbReference type="NCBI Taxonomy" id="1073253"/>
    <lineage>
        <taxon>Bacteria</taxon>
        <taxon>Bacillati</taxon>
        <taxon>Actinomycetota</taxon>
        <taxon>Actinomycetes</taxon>
        <taxon>Streptosporangiales</taxon>
        <taxon>Streptosporangiaceae</taxon>
        <taxon>Thermocatellispora</taxon>
    </lineage>
</organism>
<evidence type="ECO:0000256" key="1">
    <source>
        <dbReference type="ARBA" id="ARBA00004127"/>
    </source>
</evidence>
<evidence type="ECO:0000313" key="8">
    <source>
        <dbReference type="Proteomes" id="UP000578449"/>
    </source>
</evidence>
<accession>A0A840NWF2</accession>
<comment type="subcellular location">
    <subcellularLocation>
        <location evidence="1">Endomembrane system</location>
        <topology evidence="1">Multi-pass membrane protein</topology>
    </subcellularLocation>
</comment>
<evidence type="ECO:0000259" key="6">
    <source>
        <dbReference type="Pfam" id="PF02656"/>
    </source>
</evidence>
<dbReference type="InterPro" id="IPR003807">
    <property type="entry name" value="DUF202"/>
</dbReference>
<proteinExistence type="predicted"/>
<dbReference type="EMBL" id="JACHGN010000002">
    <property type="protein sequence ID" value="MBB5131139.1"/>
    <property type="molecule type" value="Genomic_DNA"/>
</dbReference>
<evidence type="ECO:0000256" key="3">
    <source>
        <dbReference type="ARBA" id="ARBA00022989"/>
    </source>
</evidence>
<evidence type="ECO:0000256" key="4">
    <source>
        <dbReference type="ARBA" id="ARBA00023136"/>
    </source>
</evidence>
<gene>
    <name evidence="7" type="ORF">HNP84_000845</name>
</gene>
<feature type="transmembrane region" description="Helical" evidence="5">
    <location>
        <begin position="87"/>
        <end position="106"/>
    </location>
</feature>
<evidence type="ECO:0000256" key="2">
    <source>
        <dbReference type="ARBA" id="ARBA00022692"/>
    </source>
</evidence>
<feature type="transmembrane region" description="Helical" evidence="5">
    <location>
        <begin position="46"/>
        <end position="66"/>
    </location>
</feature>
<sequence>MSPEPWDPGLQSERTRLAWVRTATALAAGGLGAAGLGVRSGASPPAVAAFVVAALCGGVLLARTHARFLKVQRALHEGRPLDDRADALVAWLGTLAVVAGAAVVVLTA</sequence>
<protein>
    <submittedName>
        <fullName evidence="7">Uncharacterized membrane protein YidH (DUF202 family)</fullName>
    </submittedName>
</protein>
<dbReference type="Proteomes" id="UP000578449">
    <property type="component" value="Unassembled WGS sequence"/>
</dbReference>
<keyword evidence="8" id="KW-1185">Reference proteome</keyword>
<keyword evidence="2 5" id="KW-0812">Transmembrane</keyword>
<comment type="caution">
    <text evidence="7">The sequence shown here is derived from an EMBL/GenBank/DDBJ whole genome shotgun (WGS) entry which is preliminary data.</text>
</comment>
<keyword evidence="4 5" id="KW-0472">Membrane</keyword>
<dbReference type="AlphaFoldDB" id="A0A840NWF2"/>
<reference evidence="7 8" key="1">
    <citation type="submission" date="2020-08" db="EMBL/GenBank/DDBJ databases">
        <title>Genomic Encyclopedia of Type Strains, Phase IV (KMG-IV): sequencing the most valuable type-strain genomes for metagenomic binning, comparative biology and taxonomic classification.</title>
        <authorList>
            <person name="Goeker M."/>
        </authorList>
    </citation>
    <scope>NUCLEOTIDE SEQUENCE [LARGE SCALE GENOMIC DNA]</scope>
    <source>
        <strain evidence="7 8">DSM 45615</strain>
    </source>
</reference>